<dbReference type="HOGENOM" id="CLU_3125463_0_0_1"/>
<dbReference type="AlphaFoldDB" id="Q7S3R6"/>
<dbReference type="Proteomes" id="UP000001805">
    <property type="component" value="Chromosome 4, Linkage Group IV"/>
</dbReference>
<reference evidence="1 2" key="1">
    <citation type="journal article" date="2003" name="Nature">
        <title>The genome sequence of the filamentous fungus Neurospora crassa.</title>
        <authorList>
            <person name="Galagan J.E."/>
            <person name="Calvo S.E."/>
            <person name="Borkovich K.A."/>
            <person name="Selker E.U."/>
            <person name="Read N.D."/>
            <person name="Jaffe D."/>
            <person name="FitzHugh W."/>
            <person name="Ma L.J."/>
            <person name="Smirnov S."/>
            <person name="Purcell S."/>
            <person name="Rehman B."/>
            <person name="Elkins T."/>
            <person name="Engels R."/>
            <person name="Wang S."/>
            <person name="Nielsen C.B."/>
            <person name="Butler J."/>
            <person name="Endrizzi M."/>
            <person name="Qui D."/>
            <person name="Ianakiev P."/>
            <person name="Bell-Pedersen D."/>
            <person name="Nelson M.A."/>
            <person name="Werner-Washburne M."/>
            <person name="Selitrennikoff C.P."/>
            <person name="Kinsey J.A."/>
            <person name="Braun E.L."/>
            <person name="Zelter A."/>
            <person name="Schulte U."/>
            <person name="Kothe G.O."/>
            <person name="Jedd G."/>
            <person name="Mewes W."/>
            <person name="Staben C."/>
            <person name="Marcotte E."/>
            <person name="Greenberg D."/>
            <person name="Roy A."/>
            <person name="Foley K."/>
            <person name="Naylor J."/>
            <person name="Stange-Thomann N."/>
            <person name="Barrett R."/>
            <person name="Gnerre S."/>
            <person name="Kamal M."/>
            <person name="Kamvysselis M."/>
            <person name="Mauceli E."/>
            <person name="Bielke C."/>
            <person name="Rudd S."/>
            <person name="Frishman D."/>
            <person name="Krystofova S."/>
            <person name="Rasmussen C."/>
            <person name="Metzenberg R.L."/>
            <person name="Perkins D.D."/>
            <person name="Kroken S."/>
            <person name="Cogoni C."/>
            <person name="Macino G."/>
            <person name="Catcheside D."/>
            <person name="Li W."/>
            <person name="Pratt R.J."/>
            <person name="Osmani S.A."/>
            <person name="DeSouza C.P."/>
            <person name="Glass L."/>
            <person name="Orbach M.J."/>
            <person name="Berglund J.A."/>
            <person name="Voelker R."/>
            <person name="Yarden O."/>
            <person name="Plamann M."/>
            <person name="Seiler S."/>
            <person name="Dunlap J."/>
            <person name="Radford A."/>
            <person name="Aramayo R."/>
            <person name="Natvig D.O."/>
            <person name="Alex L.A."/>
            <person name="Mannhaupt G."/>
            <person name="Ebbole D.J."/>
            <person name="Freitag M."/>
            <person name="Paulsen I."/>
            <person name="Sachs M.S."/>
            <person name="Lander E.S."/>
            <person name="Nusbaum C."/>
            <person name="Birren B."/>
        </authorList>
    </citation>
    <scope>NUCLEOTIDE SEQUENCE [LARGE SCALE GENOMIC DNA]</scope>
    <source>
        <strain evidence="2">ATCC 24698 / 74-OR23-1A / CBS 708.71 / DSM 1257 / FGSC 987</strain>
    </source>
</reference>
<dbReference type="EMBL" id="CM002239">
    <property type="protein sequence ID" value="EAA30163.3"/>
    <property type="molecule type" value="Genomic_DNA"/>
</dbReference>
<dbReference type="GeneID" id="3875537"/>
<sequence length="106" mass="12387">MFGLPHWESLWMDERLVVLRWTNIRLSFKYKEDDQSSFPLRSLMPQLCGTRFESLHVWMEVPLCCLKPADALDVLEESCCERETCSCFIVFLCCSIDMAKWAGKGE</sequence>
<dbReference type="KEGG" id="ncr:NCU04951"/>
<dbReference type="RefSeq" id="XP_959399.3">
    <property type="nucleotide sequence ID" value="XM_954306.3"/>
</dbReference>
<evidence type="ECO:0000313" key="2">
    <source>
        <dbReference type="Proteomes" id="UP000001805"/>
    </source>
</evidence>
<name>Q7S3R6_NEUCR</name>
<accession>Q7S3R6</accession>
<gene>
    <name evidence="1" type="ORF">NCU04951</name>
</gene>
<organism evidence="1 2">
    <name type="scientific">Neurospora crassa (strain ATCC 24698 / 74-OR23-1A / CBS 708.71 / DSM 1257 / FGSC 987)</name>
    <dbReference type="NCBI Taxonomy" id="367110"/>
    <lineage>
        <taxon>Eukaryota</taxon>
        <taxon>Fungi</taxon>
        <taxon>Dikarya</taxon>
        <taxon>Ascomycota</taxon>
        <taxon>Pezizomycotina</taxon>
        <taxon>Sordariomycetes</taxon>
        <taxon>Sordariomycetidae</taxon>
        <taxon>Sordariales</taxon>
        <taxon>Sordariaceae</taxon>
        <taxon>Neurospora</taxon>
    </lineage>
</organism>
<evidence type="ECO:0000313" key="1">
    <source>
        <dbReference type="EMBL" id="EAA30163.3"/>
    </source>
</evidence>
<protein>
    <submittedName>
        <fullName evidence="1">Uncharacterized protein</fullName>
    </submittedName>
</protein>
<proteinExistence type="predicted"/>
<dbReference type="InParanoid" id="Q7S3R6"/>
<dbReference type="VEuPathDB" id="FungiDB:NCU04951"/>
<keyword evidence="2" id="KW-1185">Reference proteome</keyword>